<feature type="region of interest" description="Disordered" evidence="5">
    <location>
        <begin position="121"/>
        <end position="165"/>
    </location>
</feature>
<evidence type="ECO:0000256" key="4">
    <source>
        <dbReference type="ARBA" id="ARBA00023136"/>
    </source>
</evidence>
<reference evidence="7" key="1">
    <citation type="submission" date="2021-02" db="EMBL/GenBank/DDBJ databases">
        <authorList>
            <person name="Dougan E. K."/>
            <person name="Rhodes N."/>
            <person name="Thang M."/>
            <person name="Chan C."/>
        </authorList>
    </citation>
    <scope>NUCLEOTIDE SEQUENCE</scope>
</reference>
<dbReference type="Proteomes" id="UP000654075">
    <property type="component" value="Unassembled WGS sequence"/>
</dbReference>
<proteinExistence type="predicted"/>
<dbReference type="Proteomes" id="UP000626109">
    <property type="component" value="Unassembled WGS sequence"/>
</dbReference>
<organism evidence="7 9">
    <name type="scientific">Polarella glacialis</name>
    <name type="common">Dinoflagellate</name>
    <dbReference type="NCBI Taxonomy" id="89957"/>
    <lineage>
        <taxon>Eukaryota</taxon>
        <taxon>Sar</taxon>
        <taxon>Alveolata</taxon>
        <taxon>Dinophyceae</taxon>
        <taxon>Suessiales</taxon>
        <taxon>Suessiaceae</taxon>
        <taxon>Polarella</taxon>
    </lineage>
</organism>
<dbReference type="PANTHER" id="PTHR11040:SF205">
    <property type="entry name" value="ZINC TRANSPORTER ZUPT"/>
    <property type="match status" value="1"/>
</dbReference>
<dbReference type="AlphaFoldDB" id="A0A813HA82"/>
<evidence type="ECO:0000256" key="1">
    <source>
        <dbReference type="ARBA" id="ARBA00004141"/>
    </source>
</evidence>
<evidence type="ECO:0000256" key="6">
    <source>
        <dbReference type="SAM" id="Phobius"/>
    </source>
</evidence>
<keyword evidence="4 6" id="KW-0472">Membrane</keyword>
<evidence type="ECO:0000256" key="2">
    <source>
        <dbReference type="ARBA" id="ARBA00022692"/>
    </source>
</evidence>
<dbReference type="PANTHER" id="PTHR11040">
    <property type="entry name" value="ZINC/IRON TRANSPORTER"/>
    <property type="match status" value="1"/>
</dbReference>
<gene>
    <name evidence="7" type="ORF">PGLA1383_LOCUS50495</name>
    <name evidence="8" type="ORF">PGLA2088_LOCUS40909</name>
</gene>
<keyword evidence="9" id="KW-1185">Reference proteome</keyword>
<name>A0A813HA82_POLGL</name>
<dbReference type="OMA" id="FRMAFIT"/>
<protein>
    <submittedName>
        <fullName evidence="7">Uncharacterized protein</fullName>
    </submittedName>
</protein>
<sequence>MPAIMEGVGVPELAIRILEEMPKQRTSMLACVGMSLLAGLSTTLGAAVVFLLPGQRVTPSQMAFVLALAGGVMLSVTILEFWIPMLSGGKEIWPVLTYSLLGAAAFYLLALLVPEPDGLPHHAPQPCPTEDDEIEMQRSPVASRIGRPHSPSSATNPPELHHEASSTLQQRHWRLSLVLMISLTAHNFPEGFAVAISALQDKQLGLVVTVAIAMHNIPEGIAIAVPVLAATGSRSKALWMSFLSGMAEPVGALTALFVVQLLGGSLSDAAMENLLCAVGGVMCAVAVKELLPEAWRQRRPVSAVMGVLLGFVLMWVTIRLGA</sequence>
<dbReference type="Pfam" id="PF02535">
    <property type="entry name" value="Zip"/>
    <property type="match status" value="1"/>
</dbReference>
<feature type="transmembrane region" description="Helical" evidence="6">
    <location>
        <begin position="242"/>
        <end position="263"/>
    </location>
</feature>
<dbReference type="EMBL" id="CAJNNV010031166">
    <property type="protein sequence ID" value="CAE8634871.1"/>
    <property type="molecule type" value="Genomic_DNA"/>
</dbReference>
<dbReference type="EMBL" id="CAJNNW010033646">
    <property type="protein sequence ID" value="CAE8719817.1"/>
    <property type="molecule type" value="Genomic_DNA"/>
</dbReference>
<dbReference type="OrthoDB" id="262547at2759"/>
<feature type="transmembrane region" description="Helical" evidence="6">
    <location>
        <begin position="27"/>
        <end position="52"/>
    </location>
</feature>
<comment type="subcellular location">
    <subcellularLocation>
        <location evidence="1">Membrane</location>
        <topology evidence="1">Multi-pass membrane protein</topology>
    </subcellularLocation>
</comment>
<dbReference type="GO" id="GO:0005385">
    <property type="term" value="F:zinc ion transmembrane transporter activity"/>
    <property type="evidence" value="ECO:0007669"/>
    <property type="project" value="TreeGrafter"/>
</dbReference>
<evidence type="ECO:0000256" key="3">
    <source>
        <dbReference type="ARBA" id="ARBA00022989"/>
    </source>
</evidence>
<feature type="transmembrane region" description="Helical" evidence="6">
    <location>
        <begin position="269"/>
        <end position="287"/>
    </location>
</feature>
<feature type="transmembrane region" description="Helical" evidence="6">
    <location>
        <begin position="299"/>
        <end position="318"/>
    </location>
</feature>
<evidence type="ECO:0000313" key="7">
    <source>
        <dbReference type="EMBL" id="CAE8634871.1"/>
    </source>
</evidence>
<evidence type="ECO:0000313" key="8">
    <source>
        <dbReference type="EMBL" id="CAE8719817.1"/>
    </source>
</evidence>
<evidence type="ECO:0000256" key="5">
    <source>
        <dbReference type="SAM" id="MobiDB-lite"/>
    </source>
</evidence>
<comment type="caution">
    <text evidence="7">The sequence shown here is derived from an EMBL/GenBank/DDBJ whole genome shotgun (WGS) entry which is preliminary data.</text>
</comment>
<dbReference type="GO" id="GO:0016020">
    <property type="term" value="C:membrane"/>
    <property type="evidence" value="ECO:0007669"/>
    <property type="project" value="UniProtKB-SubCell"/>
</dbReference>
<keyword evidence="3 6" id="KW-1133">Transmembrane helix</keyword>
<dbReference type="InterPro" id="IPR003689">
    <property type="entry name" value="ZIP"/>
</dbReference>
<feature type="transmembrane region" description="Helical" evidence="6">
    <location>
        <begin position="64"/>
        <end position="83"/>
    </location>
</feature>
<accession>A0A813HA82</accession>
<evidence type="ECO:0000313" key="9">
    <source>
        <dbReference type="Proteomes" id="UP000654075"/>
    </source>
</evidence>
<keyword evidence="2 6" id="KW-0812">Transmembrane</keyword>
<feature type="transmembrane region" description="Helical" evidence="6">
    <location>
        <begin position="95"/>
        <end position="113"/>
    </location>
</feature>
<feature type="transmembrane region" description="Helical" evidence="6">
    <location>
        <begin position="204"/>
        <end position="230"/>
    </location>
</feature>